<evidence type="ECO:0000256" key="1">
    <source>
        <dbReference type="ARBA" id="ARBA00022723"/>
    </source>
</evidence>
<evidence type="ECO:0000313" key="7">
    <source>
        <dbReference type="Proteomes" id="UP001054902"/>
    </source>
</evidence>
<dbReference type="Pfam" id="PF01753">
    <property type="entry name" value="zf-MYND"/>
    <property type="match status" value="1"/>
</dbReference>
<dbReference type="InterPro" id="IPR002893">
    <property type="entry name" value="Znf_MYND"/>
</dbReference>
<dbReference type="SUPFAM" id="SSF81901">
    <property type="entry name" value="HCP-like"/>
    <property type="match status" value="1"/>
</dbReference>
<evidence type="ECO:0000256" key="2">
    <source>
        <dbReference type="ARBA" id="ARBA00022771"/>
    </source>
</evidence>
<organism evidence="6 7">
    <name type="scientific">Chaetoceros tenuissimus</name>
    <dbReference type="NCBI Taxonomy" id="426638"/>
    <lineage>
        <taxon>Eukaryota</taxon>
        <taxon>Sar</taxon>
        <taxon>Stramenopiles</taxon>
        <taxon>Ochrophyta</taxon>
        <taxon>Bacillariophyta</taxon>
        <taxon>Coscinodiscophyceae</taxon>
        <taxon>Chaetocerotophycidae</taxon>
        <taxon>Chaetocerotales</taxon>
        <taxon>Chaetocerotaceae</taxon>
        <taxon>Chaetoceros</taxon>
    </lineage>
</organism>
<keyword evidence="1" id="KW-0479">Metal-binding</keyword>
<dbReference type="Gene3D" id="1.25.40.10">
    <property type="entry name" value="Tetratricopeptide repeat domain"/>
    <property type="match status" value="1"/>
</dbReference>
<keyword evidence="3" id="KW-0862">Zinc</keyword>
<comment type="caution">
    <text evidence="6">The sequence shown here is derived from an EMBL/GenBank/DDBJ whole genome shotgun (WGS) entry which is preliminary data.</text>
</comment>
<dbReference type="AlphaFoldDB" id="A0AAD3HFV6"/>
<protein>
    <recommendedName>
        <fullName evidence="5">MYND-type domain-containing protein</fullName>
    </recommendedName>
</protein>
<dbReference type="PROSITE" id="PS50865">
    <property type="entry name" value="ZF_MYND_2"/>
    <property type="match status" value="1"/>
</dbReference>
<dbReference type="Gene3D" id="6.10.140.2220">
    <property type="match status" value="1"/>
</dbReference>
<keyword evidence="7" id="KW-1185">Reference proteome</keyword>
<evidence type="ECO:0000259" key="5">
    <source>
        <dbReference type="PROSITE" id="PS50865"/>
    </source>
</evidence>
<dbReference type="InterPro" id="IPR011990">
    <property type="entry name" value="TPR-like_helical_dom_sf"/>
</dbReference>
<dbReference type="Proteomes" id="UP001054902">
    <property type="component" value="Unassembled WGS sequence"/>
</dbReference>
<keyword evidence="2 4" id="KW-0863">Zinc-finger</keyword>
<evidence type="ECO:0000256" key="4">
    <source>
        <dbReference type="PROSITE-ProRule" id="PRU00134"/>
    </source>
</evidence>
<evidence type="ECO:0000313" key="6">
    <source>
        <dbReference type="EMBL" id="GFH61473.1"/>
    </source>
</evidence>
<name>A0AAD3HFV6_9STRA</name>
<dbReference type="PROSITE" id="PS01360">
    <property type="entry name" value="ZF_MYND_1"/>
    <property type="match status" value="1"/>
</dbReference>
<dbReference type="SUPFAM" id="SSF144232">
    <property type="entry name" value="HIT/MYND zinc finger-like"/>
    <property type="match status" value="1"/>
</dbReference>
<accession>A0AAD3HFV6</accession>
<proteinExistence type="predicted"/>
<gene>
    <name evidence="6" type="ORF">CTEN210_17949</name>
</gene>
<dbReference type="GO" id="GO:0008270">
    <property type="term" value="F:zinc ion binding"/>
    <property type="evidence" value="ECO:0007669"/>
    <property type="project" value="UniProtKB-KW"/>
</dbReference>
<feature type="domain" description="MYND-type" evidence="5">
    <location>
        <begin position="390"/>
        <end position="428"/>
    </location>
</feature>
<sequence length="771" mass="87552">MKCCSTCKKNLPKESFSKKQWLQSSAKKSRCIKCVEKEEAAIHEKQKKKEELEAESLTSDLNNVSFQDLKPPRVTEKILGKIGPNSKPTNKVMKELLDALVYERHSPSYLHAVKQLQEGKSKSIPRTYEVDGMMDLNHFLFSTCTSAPFRFMKIDLPAQDVQILQDKHMGDKDYKSRWDGGVGLVLNFEARHAQLAPPFTVYMGECYFTPQDLWHYAVHFRKGQSNQVWPDHRSLLLCPFCAHLLIPDNRKTKYVMIARFILQRIDKGMAVQFRPQLCCKTCFQENHNVVRDEPWEEFPKGCKQHSVTELCSVDGIKLALVDCPDAYNLCTWFENSGMQAACSREFMDGMRNGIGHATGTDWKVRKSKSMTKANRGQDTMKIKIRKKETCSACGIQTISASACSACKNTHYCSRECQRRHWKVHKKTCDTNSSIEPTPSVDIVVNKKPRFSEEEMQDKKNCCKACFEFKGDTHGKEAYCFGCASYLFCGSCNGSPNGNNGMCNNGESAALCKICENCYPSLNQKLFSNAPGVFLRSILNKHPVGMHVNHVRLCLVQLMMYDTKEETGIEHDVETAKSELYWLANNLDYAPAQLALASLHDPLCHEDGQFYDGPLNHAFIMESPFSVDKQIAKKYYERACEQNLECALYEVGLFYEEGCNPELYPRNVSKGVSMLEYAAKKGHTLAMARLGGYYNCITGEEDKAIEVTLGAANNGHFASMFLICQKGMYHPELKEFGEKYIEVCIEEGFRPTPARNSEEIFKRVASFYGREV</sequence>
<evidence type="ECO:0000256" key="3">
    <source>
        <dbReference type="ARBA" id="ARBA00022833"/>
    </source>
</evidence>
<dbReference type="EMBL" id="BLLK01000074">
    <property type="protein sequence ID" value="GFH61473.1"/>
    <property type="molecule type" value="Genomic_DNA"/>
</dbReference>
<reference evidence="6 7" key="1">
    <citation type="journal article" date="2021" name="Sci. Rep.">
        <title>The genome of the diatom Chaetoceros tenuissimus carries an ancient integrated fragment of an extant virus.</title>
        <authorList>
            <person name="Hongo Y."/>
            <person name="Kimura K."/>
            <person name="Takaki Y."/>
            <person name="Yoshida Y."/>
            <person name="Baba S."/>
            <person name="Kobayashi G."/>
            <person name="Nagasaki K."/>
            <person name="Hano T."/>
            <person name="Tomaru Y."/>
        </authorList>
    </citation>
    <scope>NUCLEOTIDE SEQUENCE [LARGE SCALE GENOMIC DNA]</scope>
    <source>
        <strain evidence="6 7">NIES-3715</strain>
    </source>
</reference>